<evidence type="ECO:0000256" key="4">
    <source>
        <dbReference type="ARBA" id="ARBA00022737"/>
    </source>
</evidence>
<feature type="chain" id="PRO_5043120665" evidence="6">
    <location>
        <begin position="18"/>
        <end position="818"/>
    </location>
</feature>
<feature type="domain" description="Lethal giant larvae homologue 2" evidence="7">
    <location>
        <begin position="715"/>
        <end position="789"/>
    </location>
</feature>
<proteinExistence type="inferred from homology"/>
<dbReference type="PANTHER" id="PTHR10241:SF29">
    <property type="entry name" value="LETHAL(2) GIANT LARVAE PROTEIN"/>
    <property type="match status" value="1"/>
</dbReference>
<dbReference type="GO" id="GO:0032878">
    <property type="term" value="P:regulation of establishment or maintenance of cell polarity"/>
    <property type="evidence" value="ECO:0007669"/>
    <property type="project" value="TreeGrafter"/>
</dbReference>
<keyword evidence="2" id="KW-0268">Exocytosis</keyword>
<keyword evidence="6" id="KW-0732">Signal</keyword>
<comment type="similarity">
    <text evidence="1">Belongs to the WD repeat L(2)GL family.</text>
</comment>
<dbReference type="InterPro" id="IPR000664">
    <property type="entry name" value="Lethal2_giant"/>
</dbReference>
<evidence type="ECO:0000256" key="2">
    <source>
        <dbReference type="ARBA" id="ARBA00022483"/>
    </source>
</evidence>
<dbReference type="GO" id="GO:0008593">
    <property type="term" value="P:regulation of Notch signaling pathway"/>
    <property type="evidence" value="ECO:0007669"/>
    <property type="project" value="TreeGrafter"/>
</dbReference>
<dbReference type="Gene3D" id="2.130.10.10">
    <property type="entry name" value="YVTN repeat-like/Quinoprotein amine dehydrogenase"/>
    <property type="match status" value="1"/>
</dbReference>
<keyword evidence="4" id="KW-0677">Repeat</keyword>
<dbReference type="Proteomes" id="UP000267096">
    <property type="component" value="Unassembled WGS sequence"/>
</dbReference>
<sequence length="818" mass="92108">MKVLILISVMCLRLMLSDKIIEIDSSLNQIIITTTKEGPIDNLRIRILYSDLFVARETLFLDLAGPLLMISRGRYTINFLRSDRWYGVTLHSVNVIDGIEQVHVDERLVKTHSTHSSSLDIGVQVTKQRKGIEEGYRLADILMNAQWTNAMSRNNLSEAVVKIRILCDGSMLEESFVLDKNHFNRTIVLQLETLYEISWNESTQLLTANMTPKYCHSSNSIGSNDNSSLISANSRIAHLVFQPDPVHLTDFNRPTEPGLAAEIPAHDAVKIPDELSPPPSVWLARDSLFSGHTIAVQLNLACSLDDTDMTTTTTATATAIYEYTDYNYNDENATEEEYIWLSDSQPNITLRQIDLHEIICDETRRCADSNSNEIITLNNNNNNNNTAVNKSMLCNKKLICYKVKFLIENDLYEVDNGQPYCESITQHYALNRASALWFDVECVTLMMLRFLRYHIQPHYGEFKAEDVHHFYKYKTVIFKTTARHGFPQNVCSVAHDPVSGIMAIGTRNGEIRIFGAENVEWSCTVPGGCIGVSHMYFVIGYGALLVLCADLSFHKFELSSDSIKRTTACHEERLKRITSCEMLTLNDKSDSRLLVGTVTGNVFALHVNSLELSEVILFEENILQSVASLSDMASRSVDLIVIDSNDTTKLLILFNSVCVVYYDTIKCEVLRVWSHQQPVTFISWTVNENEFVCSHVDGSFDVWCLNSEQPVEPSTILFGPYPCTPITKILCACTISDSRNEMVKLFCGGMPRASYGDRYTLTAMRSSNRVIVLDFASSVVDFFIIPSVCSSTEGRRQGNLIWDGMDGNCLMGWQADGN</sequence>
<dbReference type="PRINTS" id="PR00962">
    <property type="entry name" value="LETHAL2GIANT"/>
</dbReference>
<dbReference type="GO" id="GO:0045159">
    <property type="term" value="F:myosin II binding"/>
    <property type="evidence" value="ECO:0007669"/>
    <property type="project" value="TreeGrafter"/>
</dbReference>
<evidence type="ECO:0000256" key="3">
    <source>
        <dbReference type="ARBA" id="ARBA00022574"/>
    </source>
</evidence>
<dbReference type="GO" id="GO:0051294">
    <property type="term" value="P:establishment of spindle orientation"/>
    <property type="evidence" value="ECO:0007669"/>
    <property type="project" value="TreeGrafter"/>
</dbReference>
<dbReference type="PANTHER" id="PTHR10241">
    <property type="entry name" value="LETHAL 2 GIANT LARVAE PROTEIN"/>
    <property type="match status" value="1"/>
</dbReference>
<dbReference type="AlphaFoldDB" id="A0A0M3IZ11"/>
<evidence type="ECO:0000259" key="7">
    <source>
        <dbReference type="Pfam" id="PF08366"/>
    </source>
</evidence>
<keyword evidence="3 5" id="KW-0853">WD repeat</keyword>
<reference evidence="8 9" key="2">
    <citation type="submission" date="2018-11" db="EMBL/GenBank/DDBJ databases">
        <authorList>
            <consortium name="Pathogen Informatics"/>
        </authorList>
    </citation>
    <scope>NUCLEOTIDE SEQUENCE [LARGE SCALE GENOMIC DNA]</scope>
</reference>
<dbReference type="GO" id="GO:0030866">
    <property type="term" value="P:cortical actin cytoskeleton organization"/>
    <property type="evidence" value="ECO:0007669"/>
    <property type="project" value="TreeGrafter"/>
</dbReference>
<dbReference type="GO" id="GO:0005096">
    <property type="term" value="F:GTPase activator activity"/>
    <property type="evidence" value="ECO:0007669"/>
    <property type="project" value="TreeGrafter"/>
</dbReference>
<feature type="repeat" description="WD" evidence="5">
    <location>
        <begin position="672"/>
        <end position="713"/>
    </location>
</feature>
<keyword evidence="9" id="KW-1185">Reference proteome</keyword>
<dbReference type="WBParaSite" id="ASIM_0000049101-mRNA-1">
    <property type="protein sequence ID" value="ASIM_0000049101-mRNA-1"/>
    <property type="gene ID" value="ASIM_0000049101"/>
</dbReference>
<dbReference type="GO" id="GO:0006887">
    <property type="term" value="P:exocytosis"/>
    <property type="evidence" value="ECO:0007669"/>
    <property type="project" value="UniProtKB-KW"/>
</dbReference>
<dbReference type="GO" id="GO:0019905">
    <property type="term" value="F:syntaxin binding"/>
    <property type="evidence" value="ECO:0007669"/>
    <property type="project" value="TreeGrafter"/>
</dbReference>
<dbReference type="InterPro" id="IPR015943">
    <property type="entry name" value="WD40/YVTN_repeat-like_dom_sf"/>
</dbReference>
<dbReference type="GO" id="GO:0005886">
    <property type="term" value="C:plasma membrane"/>
    <property type="evidence" value="ECO:0007669"/>
    <property type="project" value="TreeGrafter"/>
</dbReference>
<evidence type="ECO:0000256" key="6">
    <source>
        <dbReference type="SAM" id="SignalP"/>
    </source>
</evidence>
<organism evidence="10">
    <name type="scientific">Anisakis simplex</name>
    <name type="common">Herring worm</name>
    <dbReference type="NCBI Taxonomy" id="6269"/>
    <lineage>
        <taxon>Eukaryota</taxon>
        <taxon>Metazoa</taxon>
        <taxon>Ecdysozoa</taxon>
        <taxon>Nematoda</taxon>
        <taxon>Chromadorea</taxon>
        <taxon>Rhabditida</taxon>
        <taxon>Spirurina</taxon>
        <taxon>Ascaridomorpha</taxon>
        <taxon>Ascaridoidea</taxon>
        <taxon>Anisakidae</taxon>
        <taxon>Anisakis</taxon>
        <taxon>Anisakis simplex complex</taxon>
    </lineage>
</organism>
<dbReference type="InterPro" id="IPR013577">
    <property type="entry name" value="LLGL2"/>
</dbReference>
<protein>
    <submittedName>
        <fullName evidence="10">Lethal(2) giant larvae protein (inferred by orthology to a D. melanogaster protein)</fullName>
    </submittedName>
</protein>
<dbReference type="GO" id="GO:0030864">
    <property type="term" value="C:cortical actin cytoskeleton"/>
    <property type="evidence" value="ECO:0007669"/>
    <property type="project" value="TreeGrafter"/>
</dbReference>
<evidence type="ECO:0000313" key="10">
    <source>
        <dbReference type="WBParaSite" id="ASIM_0000049101-mRNA-1"/>
    </source>
</evidence>
<dbReference type="InterPro" id="IPR036322">
    <property type="entry name" value="WD40_repeat_dom_sf"/>
</dbReference>
<feature type="signal peptide" evidence="6">
    <location>
        <begin position="1"/>
        <end position="17"/>
    </location>
</feature>
<evidence type="ECO:0000313" key="9">
    <source>
        <dbReference type="Proteomes" id="UP000267096"/>
    </source>
</evidence>
<reference evidence="10" key="1">
    <citation type="submission" date="2017-02" db="UniProtKB">
        <authorList>
            <consortium name="WormBaseParasite"/>
        </authorList>
    </citation>
    <scope>IDENTIFICATION</scope>
</reference>
<evidence type="ECO:0000313" key="8">
    <source>
        <dbReference type="EMBL" id="VDK17664.1"/>
    </source>
</evidence>
<accession>A0A0M3IZ11</accession>
<dbReference type="GO" id="GO:0006893">
    <property type="term" value="P:Golgi to plasma membrane transport"/>
    <property type="evidence" value="ECO:0007669"/>
    <property type="project" value="TreeGrafter"/>
</dbReference>
<gene>
    <name evidence="8" type="ORF">ASIM_LOCUS394</name>
</gene>
<dbReference type="EMBL" id="UYRR01000228">
    <property type="protein sequence ID" value="VDK17664.1"/>
    <property type="molecule type" value="Genomic_DNA"/>
</dbReference>
<dbReference type="OrthoDB" id="19944at2759"/>
<evidence type="ECO:0000256" key="5">
    <source>
        <dbReference type="PROSITE-ProRule" id="PRU00221"/>
    </source>
</evidence>
<dbReference type="PROSITE" id="PS50082">
    <property type="entry name" value="WD_REPEATS_2"/>
    <property type="match status" value="1"/>
</dbReference>
<dbReference type="InterPro" id="IPR001680">
    <property type="entry name" value="WD40_rpt"/>
</dbReference>
<evidence type="ECO:0000256" key="1">
    <source>
        <dbReference type="ARBA" id="ARBA00008070"/>
    </source>
</evidence>
<dbReference type="SUPFAM" id="SSF50978">
    <property type="entry name" value="WD40 repeat-like"/>
    <property type="match status" value="1"/>
</dbReference>
<name>A0A0M3IZ11_ANISI</name>
<dbReference type="Pfam" id="PF08366">
    <property type="entry name" value="LLGL"/>
    <property type="match status" value="1"/>
</dbReference>